<proteinExistence type="inferred from homology"/>
<evidence type="ECO:0000313" key="10">
    <source>
        <dbReference type="Proteomes" id="UP000298513"/>
    </source>
</evidence>
<comment type="cofactor">
    <cofactor evidence="6">
        <name>Zn(2+)</name>
        <dbReference type="ChEBI" id="CHEBI:29105"/>
    </cofactor>
    <text evidence="6">Binds 1 zinc ion per subunit.</text>
</comment>
<keyword evidence="4 6" id="KW-0862">Zinc</keyword>
<feature type="transmembrane region" description="Helical" evidence="7">
    <location>
        <begin position="30"/>
        <end position="61"/>
    </location>
</feature>
<feature type="domain" description="Peptidase M48" evidence="8">
    <location>
        <begin position="129"/>
        <end position="186"/>
    </location>
</feature>
<dbReference type="InterPro" id="IPR001915">
    <property type="entry name" value="Peptidase_M48"/>
</dbReference>
<keyword evidence="3 6" id="KW-0378">Hydrolase</keyword>
<keyword evidence="7" id="KW-0812">Transmembrane</keyword>
<dbReference type="RefSeq" id="WP_135790745.1">
    <property type="nucleotide sequence ID" value="NZ_BNBQ01000003.1"/>
</dbReference>
<feature type="transmembrane region" description="Helical" evidence="7">
    <location>
        <begin position="81"/>
        <end position="101"/>
    </location>
</feature>
<evidence type="ECO:0000259" key="8">
    <source>
        <dbReference type="Pfam" id="PF01435"/>
    </source>
</evidence>
<evidence type="ECO:0000256" key="4">
    <source>
        <dbReference type="ARBA" id="ARBA00022833"/>
    </source>
</evidence>
<dbReference type="EMBL" id="SRRU01000003">
    <property type="protein sequence ID" value="TGN84516.1"/>
    <property type="molecule type" value="Genomic_DNA"/>
</dbReference>
<keyword evidence="5 6" id="KW-0482">Metalloprotease</keyword>
<evidence type="ECO:0000256" key="3">
    <source>
        <dbReference type="ARBA" id="ARBA00022801"/>
    </source>
</evidence>
<dbReference type="InterPro" id="IPR052173">
    <property type="entry name" value="Beta-lactam_resp_regulator"/>
</dbReference>
<evidence type="ECO:0000313" key="9">
    <source>
        <dbReference type="EMBL" id="TGN84516.1"/>
    </source>
</evidence>
<dbReference type="GeneID" id="91530037"/>
<comment type="similarity">
    <text evidence="6">Belongs to the peptidase M48 family.</text>
</comment>
<gene>
    <name evidence="9" type="ORF">E5082_08900</name>
</gene>
<dbReference type="GO" id="GO:0006508">
    <property type="term" value="P:proteolysis"/>
    <property type="evidence" value="ECO:0007669"/>
    <property type="project" value="UniProtKB-KW"/>
</dbReference>
<evidence type="ECO:0000256" key="7">
    <source>
        <dbReference type="SAM" id="Phobius"/>
    </source>
</evidence>
<dbReference type="PANTHER" id="PTHR34978">
    <property type="entry name" value="POSSIBLE SENSOR-TRANSDUCER PROTEIN BLAR"/>
    <property type="match status" value="1"/>
</dbReference>
<keyword evidence="7" id="KW-0472">Membrane</keyword>
<keyword evidence="1 6" id="KW-0645">Protease</keyword>
<organism evidence="9 10">
    <name type="scientific">Streptomyces griseoluteus</name>
    <dbReference type="NCBI Taxonomy" id="29306"/>
    <lineage>
        <taxon>Bacteria</taxon>
        <taxon>Bacillati</taxon>
        <taxon>Actinomycetota</taxon>
        <taxon>Actinomycetes</taxon>
        <taxon>Kitasatosporales</taxon>
        <taxon>Streptomycetaceae</taxon>
        <taxon>Streptomyces</taxon>
    </lineage>
</organism>
<dbReference type="AlphaFoldDB" id="A0A4Z1DP38"/>
<accession>A0A4Z1DP38</accession>
<keyword evidence="10" id="KW-1185">Reference proteome</keyword>
<dbReference type="GO" id="GO:0046872">
    <property type="term" value="F:metal ion binding"/>
    <property type="evidence" value="ECO:0007669"/>
    <property type="project" value="UniProtKB-KW"/>
</dbReference>
<evidence type="ECO:0000256" key="6">
    <source>
        <dbReference type="RuleBase" id="RU003983"/>
    </source>
</evidence>
<dbReference type="Proteomes" id="UP000298513">
    <property type="component" value="Unassembled WGS sequence"/>
</dbReference>
<dbReference type="Pfam" id="PF01435">
    <property type="entry name" value="Peptidase_M48"/>
    <property type="match status" value="1"/>
</dbReference>
<reference evidence="9 10" key="1">
    <citation type="submission" date="2019-04" db="EMBL/GenBank/DDBJ databases">
        <title>Streptomyces sp. nov. Bv016 isolated from bark of Buahinia variegata.</title>
        <authorList>
            <person name="Kanchanasin P."/>
            <person name="Tanasupawat S."/>
            <person name="Yuki M."/>
            <person name="Kudo T."/>
        </authorList>
    </citation>
    <scope>NUCLEOTIDE SEQUENCE [LARGE SCALE GENOMIC DNA]</scope>
    <source>
        <strain evidence="9 10">JCM 4765</strain>
    </source>
</reference>
<dbReference type="Gene3D" id="3.30.2010.10">
    <property type="entry name" value="Metalloproteases ('zincins'), catalytic domain"/>
    <property type="match status" value="1"/>
</dbReference>
<evidence type="ECO:0000256" key="5">
    <source>
        <dbReference type="ARBA" id="ARBA00023049"/>
    </source>
</evidence>
<keyword evidence="2" id="KW-0479">Metal-binding</keyword>
<comment type="caution">
    <text evidence="9">The sequence shown here is derived from an EMBL/GenBank/DDBJ whole genome shotgun (WGS) entry which is preliminary data.</text>
</comment>
<evidence type="ECO:0000256" key="2">
    <source>
        <dbReference type="ARBA" id="ARBA00022723"/>
    </source>
</evidence>
<protein>
    <submittedName>
        <fullName evidence="9">M56 family peptidase</fullName>
    </submittedName>
</protein>
<dbReference type="GO" id="GO:0004222">
    <property type="term" value="F:metalloendopeptidase activity"/>
    <property type="evidence" value="ECO:0007669"/>
    <property type="project" value="InterPro"/>
</dbReference>
<evidence type="ECO:0000256" key="1">
    <source>
        <dbReference type="ARBA" id="ARBA00022670"/>
    </source>
</evidence>
<keyword evidence="7" id="KW-1133">Transmembrane helix</keyword>
<sequence length="313" mass="32178">MITLLLIPLLLPWALAPLARRTTQRVRPEIALWTITCATTALAVGVVASLGVLLLPLALAFPPAAALAELIRPLTAGPRPLVLGVSALAVGALFTAAVRVAHGTASEVVRLRVVRRLVHGLPDAGGLCVLDDPRPDAFALPGGPARPDRIVVTTGMLRALGPVEREALLAHERAHLAARHHLFLCLAQFAGWCHPALTTVADHVSFAAERAADEAAARRCGDRGTAAQAVGRAALAAKSARDAAATRTLTPGAASGPVPARVRALLAPAPVRRVAPVLLAMLLVCTAAGASSLAGAVRLHQDVEVAQGEAPAD</sequence>
<name>A0A4Z1DP38_STRGP</name>
<dbReference type="PANTHER" id="PTHR34978:SF3">
    <property type="entry name" value="SLR0241 PROTEIN"/>
    <property type="match status" value="1"/>
</dbReference>